<dbReference type="SUPFAM" id="SSF50978">
    <property type="entry name" value="WD40 repeat-like"/>
    <property type="match status" value="1"/>
</dbReference>
<dbReference type="Gene3D" id="2.130.10.10">
    <property type="entry name" value="YVTN repeat-like/Quinoprotein amine dehydrogenase"/>
    <property type="match status" value="1"/>
</dbReference>
<dbReference type="GO" id="GO:0006364">
    <property type="term" value="P:rRNA processing"/>
    <property type="evidence" value="ECO:0007669"/>
    <property type="project" value="UniProtKB-KW"/>
</dbReference>
<name>A0AAW1RB33_9CHLO</name>
<comment type="caution">
    <text evidence="6">The sequence shown here is derived from an EMBL/GenBank/DDBJ whole genome shotgun (WGS) entry which is preliminary data.</text>
</comment>
<dbReference type="GO" id="GO:0034388">
    <property type="term" value="C:Pwp2p-containing subcomplex of 90S preribosome"/>
    <property type="evidence" value="ECO:0007669"/>
    <property type="project" value="TreeGrafter"/>
</dbReference>
<evidence type="ECO:0000256" key="1">
    <source>
        <dbReference type="ARBA" id="ARBA00004604"/>
    </source>
</evidence>
<keyword evidence="2" id="KW-0698">rRNA processing</keyword>
<evidence type="ECO:0000313" key="7">
    <source>
        <dbReference type="Proteomes" id="UP001489004"/>
    </source>
</evidence>
<keyword evidence="3" id="KW-0853">WD repeat</keyword>
<accession>A0AAW1RB33</accession>
<evidence type="ECO:0000256" key="3">
    <source>
        <dbReference type="ARBA" id="ARBA00022574"/>
    </source>
</evidence>
<gene>
    <name evidence="6" type="ORF">WJX72_011741</name>
</gene>
<sequence>MTERHTKRQKISSQVDPAKVGELEAFLFGAQPAELAQPFADVVHQDGVEGAVWEDRQGSSGTAAVAGQAEKQPAWEDADDATVEVNVASRNRLRKLRQSEEEVALAGVEYEQRLRCQHVKMHPRTSWASRDADQQPATLLTGTAPLLGRSTVLAPGLLETTRVKDANQHEPSKSVVRSVEFHSAGQLLLTAGLDKQLRIFQVDGVHNTKVQTVAFEDMPIAKAAFANGGSQVVAAGRRKYVYLVDLESSRVERVADEWHSEVSSLFSRRVRAIDIRW</sequence>
<dbReference type="Proteomes" id="UP001489004">
    <property type="component" value="Unassembled WGS sequence"/>
</dbReference>
<dbReference type="PANTHER" id="PTHR18359:SF0">
    <property type="entry name" value="U3 SMALL NUCLEOLAR RNA-ASSOCIATED PROTEIN 18 HOMOLOG"/>
    <property type="match status" value="1"/>
</dbReference>
<evidence type="ECO:0000256" key="4">
    <source>
        <dbReference type="ARBA" id="ARBA00022737"/>
    </source>
</evidence>
<keyword evidence="5" id="KW-0539">Nucleus</keyword>
<evidence type="ECO:0000256" key="5">
    <source>
        <dbReference type="ARBA" id="ARBA00023242"/>
    </source>
</evidence>
<dbReference type="EMBL" id="JALJOR010000001">
    <property type="protein sequence ID" value="KAK9830432.1"/>
    <property type="molecule type" value="Genomic_DNA"/>
</dbReference>
<dbReference type="PANTHER" id="PTHR18359">
    <property type="entry name" value="WD-REPEAT PROTEIN-RELATED"/>
    <property type="match status" value="1"/>
</dbReference>
<comment type="subcellular location">
    <subcellularLocation>
        <location evidence="1">Nucleus</location>
        <location evidence="1">Nucleolus</location>
    </subcellularLocation>
</comment>
<dbReference type="InterPro" id="IPR036322">
    <property type="entry name" value="WD40_repeat_dom_sf"/>
</dbReference>
<dbReference type="AlphaFoldDB" id="A0AAW1RB33"/>
<evidence type="ECO:0000256" key="2">
    <source>
        <dbReference type="ARBA" id="ARBA00022552"/>
    </source>
</evidence>
<keyword evidence="4" id="KW-0677">Repeat</keyword>
<evidence type="ECO:0000313" key="6">
    <source>
        <dbReference type="EMBL" id="KAK9830432.1"/>
    </source>
</evidence>
<dbReference type="InterPro" id="IPR015943">
    <property type="entry name" value="WD40/YVTN_repeat-like_dom_sf"/>
</dbReference>
<keyword evidence="7" id="KW-1185">Reference proteome</keyword>
<protein>
    <submittedName>
        <fullName evidence="6">Uncharacterized protein</fullName>
    </submittedName>
</protein>
<organism evidence="6 7">
    <name type="scientific">[Myrmecia] bisecta</name>
    <dbReference type="NCBI Taxonomy" id="41462"/>
    <lineage>
        <taxon>Eukaryota</taxon>
        <taxon>Viridiplantae</taxon>
        <taxon>Chlorophyta</taxon>
        <taxon>core chlorophytes</taxon>
        <taxon>Trebouxiophyceae</taxon>
        <taxon>Trebouxiales</taxon>
        <taxon>Trebouxiaceae</taxon>
        <taxon>Myrmecia</taxon>
    </lineage>
</organism>
<reference evidence="6 7" key="1">
    <citation type="journal article" date="2024" name="Nat. Commun.">
        <title>Phylogenomics reveals the evolutionary origins of lichenization in chlorophyte algae.</title>
        <authorList>
            <person name="Puginier C."/>
            <person name="Libourel C."/>
            <person name="Otte J."/>
            <person name="Skaloud P."/>
            <person name="Haon M."/>
            <person name="Grisel S."/>
            <person name="Petersen M."/>
            <person name="Berrin J.G."/>
            <person name="Delaux P.M."/>
            <person name="Dal Grande F."/>
            <person name="Keller J."/>
        </authorList>
    </citation>
    <scope>NUCLEOTIDE SEQUENCE [LARGE SCALE GENOMIC DNA]</scope>
    <source>
        <strain evidence="6 7">SAG 2043</strain>
    </source>
</reference>
<proteinExistence type="predicted"/>
<dbReference type="InterPro" id="IPR045161">
    <property type="entry name" value="Utp18"/>
</dbReference>
<dbReference type="GO" id="GO:0032040">
    <property type="term" value="C:small-subunit processome"/>
    <property type="evidence" value="ECO:0007669"/>
    <property type="project" value="TreeGrafter"/>
</dbReference>